<accession>E2C2R0</accession>
<evidence type="ECO:0000256" key="1">
    <source>
        <dbReference type="SAM" id="MobiDB-lite"/>
    </source>
</evidence>
<dbReference type="AlphaFoldDB" id="E2C2R0"/>
<name>E2C2R0_HARSA</name>
<keyword evidence="3" id="KW-1185">Reference proteome</keyword>
<dbReference type="EMBL" id="GL452203">
    <property type="protein sequence ID" value="EFN77745.1"/>
    <property type="molecule type" value="Genomic_DNA"/>
</dbReference>
<evidence type="ECO:0000313" key="2">
    <source>
        <dbReference type="EMBL" id="EFN77745.1"/>
    </source>
</evidence>
<organism evidence="3">
    <name type="scientific">Harpegnathos saltator</name>
    <name type="common">Jerdon's jumping ant</name>
    <dbReference type="NCBI Taxonomy" id="610380"/>
    <lineage>
        <taxon>Eukaryota</taxon>
        <taxon>Metazoa</taxon>
        <taxon>Ecdysozoa</taxon>
        <taxon>Arthropoda</taxon>
        <taxon>Hexapoda</taxon>
        <taxon>Insecta</taxon>
        <taxon>Pterygota</taxon>
        <taxon>Neoptera</taxon>
        <taxon>Endopterygota</taxon>
        <taxon>Hymenoptera</taxon>
        <taxon>Apocrita</taxon>
        <taxon>Aculeata</taxon>
        <taxon>Formicoidea</taxon>
        <taxon>Formicidae</taxon>
        <taxon>Ponerinae</taxon>
        <taxon>Ponerini</taxon>
        <taxon>Harpegnathos</taxon>
    </lineage>
</organism>
<feature type="compositionally biased region" description="Basic residues" evidence="1">
    <location>
        <begin position="39"/>
        <end position="63"/>
    </location>
</feature>
<reference evidence="2 3" key="1">
    <citation type="journal article" date="2010" name="Science">
        <title>Genomic comparison of the ants Camponotus floridanus and Harpegnathos saltator.</title>
        <authorList>
            <person name="Bonasio R."/>
            <person name="Zhang G."/>
            <person name="Ye C."/>
            <person name="Mutti N.S."/>
            <person name="Fang X."/>
            <person name="Qin N."/>
            <person name="Donahue G."/>
            <person name="Yang P."/>
            <person name="Li Q."/>
            <person name="Li C."/>
            <person name="Zhang P."/>
            <person name="Huang Z."/>
            <person name="Berger S.L."/>
            <person name="Reinberg D."/>
            <person name="Wang J."/>
            <person name="Liebig J."/>
        </authorList>
    </citation>
    <scope>NUCLEOTIDE SEQUENCE [LARGE SCALE GENOMIC DNA]</scope>
    <source>
        <strain evidence="2 3">R22 G/1</strain>
    </source>
</reference>
<evidence type="ECO:0000313" key="3">
    <source>
        <dbReference type="Proteomes" id="UP000008237"/>
    </source>
</evidence>
<dbReference type="Proteomes" id="UP000008237">
    <property type="component" value="Unassembled WGS sequence"/>
</dbReference>
<dbReference type="InParanoid" id="E2C2R0"/>
<proteinExistence type="predicted"/>
<sequence length="156" mass="18000">MSRSGNTADREITLRTDGELSGEQQQQQQQQQESITHHSSPKSHKRRRKGIKSATKFHGKSHPPKTAIQLRRIIERHSRAASFTSQIIPASFLENDDDDDDAVGEAYNSNSRLRIIGTGINICQINIRYFKYRISLSDEYTPYKGEENRFWQISHK</sequence>
<gene>
    <name evidence="2" type="ORF">EAI_14974</name>
</gene>
<feature type="region of interest" description="Disordered" evidence="1">
    <location>
        <begin position="1"/>
        <end position="66"/>
    </location>
</feature>
<protein>
    <submittedName>
        <fullName evidence="2">Uncharacterized protein</fullName>
    </submittedName>
</protein>
<feature type="compositionally biased region" description="Basic and acidic residues" evidence="1">
    <location>
        <begin position="8"/>
        <end position="18"/>
    </location>
</feature>